<feature type="domain" description="Cobalamin synthesis G N-terminal" evidence="2">
    <location>
        <begin position="76"/>
        <end position="152"/>
    </location>
</feature>
<dbReference type="EMBL" id="FQVI01000020">
    <property type="protein sequence ID" value="SHF29491.1"/>
    <property type="molecule type" value="Genomic_DNA"/>
</dbReference>
<dbReference type="InterPro" id="IPR021744">
    <property type="entry name" value="CbiG_N"/>
</dbReference>
<proteinExistence type="predicted"/>
<dbReference type="InterPro" id="IPR021745">
    <property type="entry name" value="CbiG_mid"/>
</dbReference>
<sequence>MKIAVISFSRSGYALGEALHAGLIKEGHEVTTYTKSKYTKMVLDESQLDIDAKTIRNVKQFAKPVDESIGAWTSLRFQNSDALIFIGACGIAVRAIAPYVKDKKKDPAVVVVDEQGNYAISLLSGHIGGANALTLDVSRITGAKPVITTATDINEKFAVDVFAKRNGFYISDMGLAKDVSAALVAGKEVGFYSDFPWIGELPEGLKIAHEDEERPELGIAITSSYLEHPFVHTLYLVPRVITLGLGCRKDTAKEEIQNAVRKACDEQLIPTVAMEQVVSIDLKKDEPGILEYCRERNLPFITYTKEELAQVEGKFTKSEFVESITGLDNVCERSAVKGSEDGRLIVRKHAENGVTVALAMKKWSVEFE</sequence>
<gene>
    <name evidence="4" type="ORF">SAMN02745158_03180</name>
</gene>
<dbReference type="GO" id="GO:0016829">
    <property type="term" value="F:lyase activity"/>
    <property type="evidence" value="ECO:0007669"/>
    <property type="project" value="UniProtKB-KW"/>
</dbReference>
<dbReference type="InterPro" id="IPR038029">
    <property type="entry name" value="GbiG_N_sf"/>
</dbReference>
<dbReference type="Gene3D" id="3.30.420.180">
    <property type="entry name" value="CobE/GbiG C-terminal domain"/>
    <property type="match status" value="1"/>
</dbReference>
<dbReference type="SUPFAM" id="SSF159672">
    <property type="entry name" value="CbiG N-terminal domain-like"/>
    <property type="match status" value="1"/>
</dbReference>
<dbReference type="Pfam" id="PF01890">
    <property type="entry name" value="CbiG_C"/>
    <property type="match status" value="1"/>
</dbReference>
<accession>A0A1M5AGT9</accession>
<reference evidence="4 5" key="1">
    <citation type="submission" date="2016-11" db="EMBL/GenBank/DDBJ databases">
        <authorList>
            <person name="Jaros S."/>
            <person name="Januszkiewicz K."/>
            <person name="Wedrychowicz H."/>
        </authorList>
    </citation>
    <scope>NUCLEOTIDE SEQUENCE [LARGE SCALE GENOMIC DNA]</scope>
    <source>
        <strain evidence="4 5">DSM 17459</strain>
    </source>
</reference>
<dbReference type="Pfam" id="PF11760">
    <property type="entry name" value="CbiG_N"/>
    <property type="match status" value="1"/>
</dbReference>
<evidence type="ECO:0000259" key="3">
    <source>
        <dbReference type="Pfam" id="PF11761"/>
    </source>
</evidence>
<dbReference type="PANTHER" id="PTHR37477:SF1">
    <property type="entry name" value="COBALT-PRECORRIN-5A HYDROLASE"/>
    <property type="match status" value="1"/>
</dbReference>
<dbReference type="Pfam" id="PF11761">
    <property type="entry name" value="CbiG_mid"/>
    <property type="match status" value="1"/>
</dbReference>
<dbReference type="Proteomes" id="UP000184245">
    <property type="component" value="Unassembled WGS sequence"/>
</dbReference>
<dbReference type="Gene3D" id="3.40.50.11220">
    <property type="match status" value="1"/>
</dbReference>
<evidence type="ECO:0000259" key="1">
    <source>
        <dbReference type="Pfam" id="PF01890"/>
    </source>
</evidence>
<dbReference type="RefSeq" id="WP_072853494.1">
    <property type="nucleotide sequence ID" value="NZ_FQVI01000020.1"/>
</dbReference>
<evidence type="ECO:0000313" key="5">
    <source>
        <dbReference type="Proteomes" id="UP000184245"/>
    </source>
</evidence>
<feature type="domain" description="CobE/GbiG C-terminal" evidence="1">
    <location>
        <begin position="241"/>
        <end position="359"/>
    </location>
</feature>
<dbReference type="OrthoDB" id="9781023at2"/>
<dbReference type="GO" id="GO:0009236">
    <property type="term" value="P:cobalamin biosynthetic process"/>
    <property type="evidence" value="ECO:0007669"/>
    <property type="project" value="InterPro"/>
</dbReference>
<dbReference type="InterPro" id="IPR002750">
    <property type="entry name" value="CobE/GbiG_C"/>
</dbReference>
<feature type="domain" description="Cobalamin biosynthesis central region" evidence="3">
    <location>
        <begin position="157"/>
        <end position="238"/>
    </location>
</feature>
<dbReference type="AlphaFoldDB" id="A0A1M5AGT9"/>
<dbReference type="InterPro" id="IPR036518">
    <property type="entry name" value="CobE/GbiG_C_sf"/>
</dbReference>
<evidence type="ECO:0000259" key="2">
    <source>
        <dbReference type="Pfam" id="PF11760"/>
    </source>
</evidence>
<dbReference type="SUPFAM" id="SSF159664">
    <property type="entry name" value="CobE/GbiG C-terminal domain-like"/>
    <property type="match status" value="1"/>
</dbReference>
<dbReference type="STRING" id="1122155.SAMN02745158_03180"/>
<name>A0A1M5AGT9_9CLOT</name>
<organism evidence="4 5">
    <name type="scientific">Lactonifactor longoviformis DSM 17459</name>
    <dbReference type="NCBI Taxonomy" id="1122155"/>
    <lineage>
        <taxon>Bacteria</taxon>
        <taxon>Bacillati</taxon>
        <taxon>Bacillota</taxon>
        <taxon>Clostridia</taxon>
        <taxon>Eubacteriales</taxon>
        <taxon>Clostridiaceae</taxon>
        <taxon>Lactonifactor</taxon>
    </lineage>
</organism>
<dbReference type="PANTHER" id="PTHR37477">
    <property type="entry name" value="COBALT-PRECORRIN-5A HYDROLASE"/>
    <property type="match status" value="1"/>
</dbReference>
<keyword evidence="4" id="KW-0456">Lyase</keyword>
<evidence type="ECO:0000313" key="4">
    <source>
        <dbReference type="EMBL" id="SHF29491.1"/>
    </source>
</evidence>
<keyword evidence="5" id="KW-1185">Reference proteome</keyword>
<dbReference type="InterPro" id="IPR052553">
    <property type="entry name" value="CbiG_hydrolase"/>
</dbReference>
<protein>
    <submittedName>
        <fullName evidence="4">Cobalt-precorrin 5A acetaldehyde-lyase</fullName>
    </submittedName>
</protein>